<gene>
    <name evidence="1" type="ORF">WKW80_21005</name>
</gene>
<comment type="caution">
    <text evidence="1">The sequence shown here is derived from an EMBL/GenBank/DDBJ whole genome shotgun (WGS) entry which is preliminary data.</text>
</comment>
<reference evidence="1 2" key="1">
    <citation type="submission" date="2024-03" db="EMBL/GenBank/DDBJ databases">
        <title>Novel species of the genus Variovorax.</title>
        <authorList>
            <person name="Liu Q."/>
            <person name="Xin Y.-H."/>
        </authorList>
    </citation>
    <scope>NUCLEOTIDE SEQUENCE [LARGE SCALE GENOMIC DNA]</scope>
    <source>
        <strain evidence="1 2">KACC 18501</strain>
    </source>
</reference>
<proteinExistence type="predicted"/>
<evidence type="ECO:0000313" key="1">
    <source>
        <dbReference type="EMBL" id="MEJ8824485.1"/>
    </source>
</evidence>
<evidence type="ECO:0008006" key="3">
    <source>
        <dbReference type="Google" id="ProtNLM"/>
    </source>
</evidence>
<name>A0ABU8W355_9BURK</name>
<accession>A0ABU8W355</accession>
<dbReference type="Proteomes" id="UP001363010">
    <property type="component" value="Unassembled WGS sequence"/>
</dbReference>
<dbReference type="RefSeq" id="WP_340365510.1">
    <property type="nucleotide sequence ID" value="NZ_JBBKZV010000014.1"/>
</dbReference>
<organism evidence="1 2">
    <name type="scientific">Variovorax humicola</name>
    <dbReference type="NCBI Taxonomy" id="1769758"/>
    <lineage>
        <taxon>Bacteria</taxon>
        <taxon>Pseudomonadati</taxon>
        <taxon>Pseudomonadota</taxon>
        <taxon>Betaproteobacteria</taxon>
        <taxon>Burkholderiales</taxon>
        <taxon>Comamonadaceae</taxon>
        <taxon>Variovorax</taxon>
    </lineage>
</organism>
<keyword evidence="2" id="KW-1185">Reference proteome</keyword>
<dbReference type="EMBL" id="JBBKZV010000014">
    <property type="protein sequence ID" value="MEJ8824485.1"/>
    <property type="molecule type" value="Genomic_DNA"/>
</dbReference>
<evidence type="ECO:0000313" key="2">
    <source>
        <dbReference type="Proteomes" id="UP001363010"/>
    </source>
</evidence>
<dbReference type="InterPro" id="IPR029069">
    <property type="entry name" value="HotDog_dom_sf"/>
</dbReference>
<sequence>MFYEDIEPGAALTSPIVVIDREEMVAFARVWDPLPFHVDEEAGKKAFGSITAPGLFVLATKLR</sequence>
<dbReference type="SUPFAM" id="SSF54637">
    <property type="entry name" value="Thioesterase/thiol ester dehydrase-isomerase"/>
    <property type="match status" value="1"/>
</dbReference>
<protein>
    <recommendedName>
        <fullName evidence="3">MaoC-like domain-containing protein</fullName>
    </recommendedName>
</protein>
<dbReference type="Gene3D" id="3.10.129.10">
    <property type="entry name" value="Hotdog Thioesterase"/>
    <property type="match status" value="1"/>
</dbReference>